<protein>
    <submittedName>
        <fullName evidence="2">Uncharacterized protein</fullName>
    </submittedName>
</protein>
<dbReference type="Proteomes" id="UP000499080">
    <property type="component" value="Unassembled WGS sequence"/>
</dbReference>
<gene>
    <name evidence="2" type="ORF">AVEN_113703_1</name>
</gene>
<organism evidence="2 3">
    <name type="scientific">Araneus ventricosus</name>
    <name type="common">Orbweaver spider</name>
    <name type="synonym">Epeira ventricosa</name>
    <dbReference type="NCBI Taxonomy" id="182803"/>
    <lineage>
        <taxon>Eukaryota</taxon>
        <taxon>Metazoa</taxon>
        <taxon>Ecdysozoa</taxon>
        <taxon>Arthropoda</taxon>
        <taxon>Chelicerata</taxon>
        <taxon>Arachnida</taxon>
        <taxon>Araneae</taxon>
        <taxon>Araneomorphae</taxon>
        <taxon>Entelegynae</taxon>
        <taxon>Araneoidea</taxon>
        <taxon>Araneidae</taxon>
        <taxon>Araneus</taxon>
    </lineage>
</organism>
<reference evidence="2 3" key="1">
    <citation type="journal article" date="2019" name="Sci. Rep.">
        <title>Orb-weaving spider Araneus ventricosus genome elucidates the spidroin gene catalogue.</title>
        <authorList>
            <person name="Kono N."/>
            <person name="Nakamura H."/>
            <person name="Ohtoshi R."/>
            <person name="Moran D.A.P."/>
            <person name="Shinohara A."/>
            <person name="Yoshida Y."/>
            <person name="Fujiwara M."/>
            <person name="Mori M."/>
            <person name="Tomita M."/>
            <person name="Arakawa K."/>
        </authorList>
    </citation>
    <scope>NUCLEOTIDE SEQUENCE [LARGE SCALE GENOMIC DNA]</scope>
</reference>
<feature type="region of interest" description="Disordered" evidence="1">
    <location>
        <begin position="1"/>
        <end position="50"/>
    </location>
</feature>
<sequence>NQSLESDVDAEMSSSSASEGDTAEYDMSGSPITNPNCLSHNLPPPLTVQR</sequence>
<feature type="compositionally biased region" description="Polar residues" evidence="1">
    <location>
        <begin position="30"/>
        <end position="39"/>
    </location>
</feature>
<accession>A0A4Y2TQ02</accession>
<comment type="caution">
    <text evidence="2">The sequence shown here is derived from an EMBL/GenBank/DDBJ whole genome shotgun (WGS) entry which is preliminary data.</text>
</comment>
<feature type="compositionally biased region" description="Acidic residues" evidence="1">
    <location>
        <begin position="1"/>
        <end position="10"/>
    </location>
</feature>
<name>A0A4Y2TQ02_ARAVE</name>
<dbReference type="EMBL" id="BGPR01029785">
    <property type="protein sequence ID" value="GBO01794.1"/>
    <property type="molecule type" value="Genomic_DNA"/>
</dbReference>
<evidence type="ECO:0000313" key="2">
    <source>
        <dbReference type="EMBL" id="GBO01794.1"/>
    </source>
</evidence>
<evidence type="ECO:0000313" key="3">
    <source>
        <dbReference type="Proteomes" id="UP000499080"/>
    </source>
</evidence>
<proteinExistence type="predicted"/>
<evidence type="ECO:0000256" key="1">
    <source>
        <dbReference type="SAM" id="MobiDB-lite"/>
    </source>
</evidence>
<keyword evidence="3" id="KW-1185">Reference proteome</keyword>
<feature type="non-terminal residue" evidence="2">
    <location>
        <position position="1"/>
    </location>
</feature>
<dbReference type="AlphaFoldDB" id="A0A4Y2TQ02"/>